<feature type="transmembrane region" description="Helical" evidence="9">
    <location>
        <begin position="15"/>
        <end position="33"/>
    </location>
</feature>
<organism evidence="10 11">
    <name type="scientific">Prymnesium parvum</name>
    <name type="common">Toxic golden alga</name>
    <dbReference type="NCBI Taxonomy" id="97485"/>
    <lineage>
        <taxon>Eukaryota</taxon>
        <taxon>Haptista</taxon>
        <taxon>Haptophyta</taxon>
        <taxon>Prymnesiophyceae</taxon>
        <taxon>Prymnesiales</taxon>
        <taxon>Prymnesiaceae</taxon>
        <taxon>Prymnesium</taxon>
    </lineage>
</organism>
<comment type="subcellular location">
    <subcellularLocation>
        <location evidence="1">Cell membrane</location>
        <topology evidence="1">Multi-pass membrane protein</topology>
    </subcellularLocation>
</comment>
<evidence type="ECO:0000256" key="3">
    <source>
        <dbReference type="ARBA" id="ARBA00022475"/>
    </source>
</evidence>
<dbReference type="Gene3D" id="1.20.1740.10">
    <property type="entry name" value="Amino acid/polyamine transporter I"/>
    <property type="match status" value="1"/>
</dbReference>
<dbReference type="PANTHER" id="PTHR45826">
    <property type="entry name" value="POLYAMINE TRANSPORTER PUT1"/>
    <property type="match status" value="1"/>
</dbReference>
<feature type="transmembrane region" description="Helical" evidence="9">
    <location>
        <begin position="154"/>
        <end position="174"/>
    </location>
</feature>
<dbReference type="GO" id="GO:0015203">
    <property type="term" value="F:polyamine transmembrane transporter activity"/>
    <property type="evidence" value="ECO:0007669"/>
    <property type="project" value="UniProtKB-ARBA"/>
</dbReference>
<dbReference type="InterPro" id="IPR044566">
    <property type="entry name" value="RMV1-like"/>
</dbReference>
<keyword evidence="4 9" id="KW-0812">Transmembrane</keyword>
<evidence type="ECO:0000313" key="11">
    <source>
        <dbReference type="Proteomes" id="UP001515480"/>
    </source>
</evidence>
<keyword evidence="2" id="KW-0813">Transport</keyword>
<feature type="transmembrane region" description="Helical" evidence="9">
    <location>
        <begin position="130"/>
        <end position="147"/>
    </location>
</feature>
<protein>
    <recommendedName>
        <fullName evidence="12">Amino acid transporter</fullName>
    </recommendedName>
</protein>
<feature type="compositionally biased region" description="Basic and acidic residues" evidence="8">
    <location>
        <begin position="569"/>
        <end position="584"/>
    </location>
</feature>
<evidence type="ECO:0000256" key="8">
    <source>
        <dbReference type="SAM" id="MobiDB-lite"/>
    </source>
</evidence>
<dbReference type="Proteomes" id="UP001515480">
    <property type="component" value="Unassembled WGS sequence"/>
</dbReference>
<comment type="similarity">
    <text evidence="7">Belongs to the amino acid-polyamine-organocation (APC) superfamily. Polyamine:cation symporter (PHS) (TC 2.A.3.12) family.</text>
</comment>
<feature type="transmembrane region" description="Helical" evidence="9">
    <location>
        <begin position="395"/>
        <end position="428"/>
    </location>
</feature>
<dbReference type="EMBL" id="JBGBPQ010000009">
    <property type="protein sequence ID" value="KAL1519456.1"/>
    <property type="molecule type" value="Genomic_DNA"/>
</dbReference>
<evidence type="ECO:0008006" key="12">
    <source>
        <dbReference type="Google" id="ProtNLM"/>
    </source>
</evidence>
<dbReference type="PANTHER" id="PTHR45826:SF2">
    <property type="entry name" value="AMINO ACID TRANSPORTER"/>
    <property type="match status" value="1"/>
</dbReference>
<feature type="compositionally biased region" description="Basic and acidic residues" evidence="8">
    <location>
        <begin position="541"/>
        <end position="557"/>
    </location>
</feature>
<reference evidence="10 11" key="1">
    <citation type="journal article" date="2024" name="Science">
        <title>Giant polyketide synthase enzymes in the biosynthesis of giant marine polyether toxins.</title>
        <authorList>
            <person name="Fallon T.R."/>
            <person name="Shende V.V."/>
            <person name="Wierzbicki I.H."/>
            <person name="Pendleton A.L."/>
            <person name="Watervoot N.F."/>
            <person name="Auber R.P."/>
            <person name="Gonzalez D.J."/>
            <person name="Wisecaver J.H."/>
            <person name="Moore B.S."/>
        </authorList>
    </citation>
    <scope>NUCLEOTIDE SEQUENCE [LARGE SCALE GENOMIC DNA]</scope>
    <source>
        <strain evidence="10 11">12B1</strain>
    </source>
</reference>
<proteinExistence type="inferred from homology"/>
<evidence type="ECO:0000256" key="7">
    <source>
        <dbReference type="ARBA" id="ARBA00024041"/>
    </source>
</evidence>
<evidence type="ECO:0000313" key="10">
    <source>
        <dbReference type="EMBL" id="KAL1519456.1"/>
    </source>
</evidence>
<feature type="transmembrane region" description="Helical" evidence="9">
    <location>
        <begin position="45"/>
        <end position="67"/>
    </location>
</feature>
<evidence type="ECO:0000256" key="5">
    <source>
        <dbReference type="ARBA" id="ARBA00022989"/>
    </source>
</evidence>
<evidence type="ECO:0000256" key="6">
    <source>
        <dbReference type="ARBA" id="ARBA00023136"/>
    </source>
</evidence>
<dbReference type="InterPro" id="IPR002293">
    <property type="entry name" value="AA/rel_permease1"/>
</dbReference>
<dbReference type="AlphaFoldDB" id="A0AB34JCS3"/>
<feature type="compositionally biased region" description="Basic residues" evidence="8">
    <location>
        <begin position="511"/>
        <end position="521"/>
    </location>
</feature>
<keyword evidence="3" id="KW-1003">Cell membrane</keyword>
<keyword evidence="6 9" id="KW-0472">Membrane</keyword>
<evidence type="ECO:0000256" key="4">
    <source>
        <dbReference type="ARBA" id="ARBA00022692"/>
    </source>
</evidence>
<keyword evidence="11" id="KW-1185">Reference proteome</keyword>
<dbReference type="Pfam" id="PF13520">
    <property type="entry name" value="AA_permease_2"/>
    <property type="match status" value="1"/>
</dbReference>
<name>A0AB34JCS3_PRYPA</name>
<gene>
    <name evidence="10" type="ORF">AB1Y20_022977</name>
</gene>
<evidence type="ECO:0000256" key="9">
    <source>
        <dbReference type="SAM" id="Phobius"/>
    </source>
</evidence>
<feature type="transmembrane region" description="Helical" evidence="9">
    <location>
        <begin position="194"/>
        <end position="215"/>
    </location>
</feature>
<keyword evidence="5 9" id="KW-1133">Transmembrane helix</keyword>
<comment type="caution">
    <text evidence="10">The sequence shown here is derived from an EMBL/GenBank/DDBJ whole genome shotgun (WGS) entry which is preliminary data.</text>
</comment>
<evidence type="ECO:0000256" key="2">
    <source>
        <dbReference type="ARBA" id="ARBA00022448"/>
    </source>
</evidence>
<accession>A0AB34JCS3</accession>
<evidence type="ECO:0000256" key="1">
    <source>
        <dbReference type="ARBA" id="ARBA00004651"/>
    </source>
</evidence>
<sequence length="584" mass="63591">MAHGLHNVVGEKKRIGVTGMVVVGFFWVHGGIYGNEAMLMAGPPLYVFFMLTIAPFVYSLPIALIVAELSTAFPEDGGYVVWVQEACGKFIGGHHAYWVWVIYVVDAAIYPVLVSNYVDTMIPMGYTARRILSMMIIFFVMIINLLGTDVMVKFSSVLALISLLPTVFFTLYGLPQISTTACLSSEGEVDWSLLVSWVLWLYCGFFSLGTLAGDLDRPRRTFIISLSILFPAVLLLNTLPLAVALGVDADPSHYSAGYFNVLARKLAGPLLDFSFQLGANVCLIGLYNAAVLTAERSLFFLCNSHYSAQVARLSVLENEAGSHAPLVRWLFSNSAAGIAPAYIVFNASCAALLVWLPYALLVEFSMLLSVPSILLFMWSFVALRVQCPQTERPFLIPGGLPVAVLITIIPVAISITYAAIVVTEAFIVPPSVDERSSSRDDGSGSQAIQIWSMLGVIAFGLFTHAAITYCSNGPQLISLTGNEVELEVKTAGMADGGVSVACMELMDSPKSNKHNHKRAKAHPREDEDLPLNASGEQTISDTRRQDASGRRSSDKLKRVSRTKAGTTGMRDESLYQTDHRSTLI</sequence>
<feature type="transmembrane region" description="Helical" evidence="9">
    <location>
        <begin position="222"/>
        <end position="246"/>
    </location>
</feature>
<feature type="transmembrane region" description="Helical" evidence="9">
    <location>
        <begin position="338"/>
        <end position="358"/>
    </location>
</feature>
<feature type="transmembrane region" description="Helical" evidence="9">
    <location>
        <begin position="97"/>
        <end position="118"/>
    </location>
</feature>
<feature type="transmembrane region" description="Helical" evidence="9">
    <location>
        <begin position="448"/>
        <end position="470"/>
    </location>
</feature>
<feature type="region of interest" description="Disordered" evidence="8">
    <location>
        <begin position="508"/>
        <end position="584"/>
    </location>
</feature>
<feature type="transmembrane region" description="Helical" evidence="9">
    <location>
        <begin position="364"/>
        <end position="383"/>
    </location>
</feature>
<dbReference type="GO" id="GO:0005886">
    <property type="term" value="C:plasma membrane"/>
    <property type="evidence" value="ECO:0007669"/>
    <property type="project" value="UniProtKB-SubCell"/>
</dbReference>